<keyword evidence="7 11" id="KW-1133">Transmembrane helix</keyword>
<dbReference type="GO" id="GO:0015292">
    <property type="term" value="F:uniporter activity"/>
    <property type="evidence" value="ECO:0007669"/>
    <property type="project" value="TreeGrafter"/>
</dbReference>
<dbReference type="InterPro" id="IPR039055">
    <property type="entry name" value="MCU_fam"/>
</dbReference>
<feature type="transmembrane region" description="Helical" evidence="11">
    <location>
        <begin position="272"/>
        <end position="292"/>
    </location>
</feature>
<dbReference type="InterPro" id="IPR006769">
    <property type="entry name" value="MCU_C"/>
</dbReference>
<dbReference type="GO" id="GO:0005262">
    <property type="term" value="F:calcium channel activity"/>
    <property type="evidence" value="ECO:0007669"/>
    <property type="project" value="TreeGrafter"/>
</dbReference>
<evidence type="ECO:0000256" key="3">
    <source>
        <dbReference type="ARBA" id="ARBA00022448"/>
    </source>
</evidence>
<dbReference type="EMBL" id="CAEKKB010000007">
    <property type="protein sequence ID" value="CAB4317958.1"/>
    <property type="molecule type" value="Genomic_DNA"/>
</dbReference>
<protein>
    <recommendedName>
        <fullName evidence="12">Calcium uniporter protein C-terminal domain-containing protein</fullName>
    </recommendedName>
</protein>
<evidence type="ECO:0000259" key="12">
    <source>
        <dbReference type="Pfam" id="PF04678"/>
    </source>
</evidence>
<evidence type="ECO:0000256" key="11">
    <source>
        <dbReference type="SAM" id="Phobius"/>
    </source>
</evidence>
<keyword evidence="5 11" id="KW-0812">Transmembrane</keyword>
<evidence type="ECO:0000256" key="7">
    <source>
        <dbReference type="ARBA" id="ARBA00022989"/>
    </source>
</evidence>
<keyword evidence="6" id="KW-0106">Calcium</keyword>
<feature type="transmembrane region" description="Helical" evidence="11">
    <location>
        <begin position="298"/>
        <end position="318"/>
    </location>
</feature>
<organism evidence="13 14">
    <name type="scientific">Prunus armeniaca</name>
    <name type="common">Apricot</name>
    <name type="synonym">Armeniaca vulgaris</name>
    <dbReference type="NCBI Taxonomy" id="36596"/>
    <lineage>
        <taxon>Eukaryota</taxon>
        <taxon>Viridiplantae</taxon>
        <taxon>Streptophyta</taxon>
        <taxon>Embryophyta</taxon>
        <taxon>Tracheophyta</taxon>
        <taxon>Spermatophyta</taxon>
        <taxon>Magnoliopsida</taxon>
        <taxon>eudicotyledons</taxon>
        <taxon>Gunneridae</taxon>
        <taxon>Pentapetalae</taxon>
        <taxon>rosids</taxon>
        <taxon>fabids</taxon>
        <taxon>Rosales</taxon>
        <taxon>Rosaceae</taxon>
        <taxon>Amygdaloideae</taxon>
        <taxon>Amygdaleae</taxon>
        <taxon>Prunus</taxon>
    </lineage>
</organism>
<evidence type="ECO:0000256" key="5">
    <source>
        <dbReference type="ARBA" id="ARBA00022692"/>
    </source>
</evidence>
<evidence type="ECO:0000256" key="10">
    <source>
        <dbReference type="SAM" id="MobiDB-lite"/>
    </source>
</evidence>
<gene>
    <name evidence="13" type="ORF">ORAREDHAP_LOCUS44924</name>
</gene>
<dbReference type="GO" id="GO:0051560">
    <property type="term" value="P:mitochondrial calcium ion homeostasis"/>
    <property type="evidence" value="ECO:0007669"/>
    <property type="project" value="InterPro"/>
</dbReference>
<feature type="domain" description="Calcium uniporter protein C-terminal" evidence="12">
    <location>
        <begin position="197"/>
        <end position="356"/>
    </location>
</feature>
<comment type="similarity">
    <text evidence="2">Belongs to the MCU (TC 1.A.77) family.</text>
</comment>
<dbReference type="PANTHER" id="PTHR13462:SF31">
    <property type="entry name" value="CALCIUM UNIPORTER PROTEIN 1, MITOCHONDRIAL"/>
    <property type="match status" value="1"/>
</dbReference>
<dbReference type="Proteomes" id="UP000507245">
    <property type="component" value="Unassembled WGS sequence"/>
</dbReference>
<feature type="region of interest" description="Disordered" evidence="10">
    <location>
        <begin position="60"/>
        <end position="79"/>
    </location>
</feature>
<comment type="subcellular location">
    <subcellularLocation>
        <location evidence="1">Membrane</location>
        <topology evidence="1">Multi-pass membrane protein</topology>
    </subcellularLocation>
</comment>
<evidence type="ECO:0000256" key="8">
    <source>
        <dbReference type="ARBA" id="ARBA00023065"/>
    </source>
</evidence>
<accession>A0A6J5Y378</accession>
<dbReference type="PANTHER" id="PTHR13462">
    <property type="entry name" value="CALCIUM UNIPORTER PROTEIN, MITOCHONDRIAL"/>
    <property type="match status" value="1"/>
</dbReference>
<sequence>MRSKPVQSIQALSLSPNQTESLGDSRSLIYMMAFKKTLAQRLFNISKISPQTLRNCRISSSAVHTRPAPKPRETSIAPDPGDNVIFRRFLHKRSSPATSQRPEMWSLPTGENLMQKLRVMAIGSDRIRLDCLAPPEPEQDKSPAVGSGLTAEETRKLLRVAQLEAVKSKLREVQKSWVSYPEFVRICKEGCSDPDLGLGFAKSLDENGSVIVLGNAVCLRPEQVAKAIQELIPIPGAAAVNPNDPRIRELEDMERQKFEIDRKAESLVRRELWCGLAYLVVQTAGFMRLTFWELSWDVMEPICFYVTSMYFMAGYAFFLRTSKEPSFEGFFQSRSHAKQKRLMKLQNFDEGRYNELRKACYPYSSSSSSELPASTAFDGPKSVVQFGSIHS</sequence>
<keyword evidence="14" id="KW-1185">Reference proteome</keyword>
<name>A0A6J5Y378_PRUAR</name>
<evidence type="ECO:0000256" key="2">
    <source>
        <dbReference type="ARBA" id="ARBA00005653"/>
    </source>
</evidence>
<keyword evidence="8" id="KW-0406">Ion transport</keyword>
<keyword evidence="3" id="KW-0813">Transport</keyword>
<evidence type="ECO:0000256" key="9">
    <source>
        <dbReference type="ARBA" id="ARBA00023136"/>
    </source>
</evidence>
<dbReference type="OrthoDB" id="278338at2759"/>
<proteinExistence type="inferred from homology"/>
<dbReference type="Pfam" id="PF04678">
    <property type="entry name" value="MCU"/>
    <property type="match status" value="1"/>
</dbReference>
<reference evidence="14" key="1">
    <citation type="journal article" date="2020" name="Genome Biol.">
        <title>Gamete binning: chromosome-level and haplotype-resolved genome assembly enabled by high-throughput single-cell sequencing of gamete genomes.</title>
        <authorList>
            <person name="Campoy J.A."/>
            <person name="Sun H."/>
            <person name="Goel M."/>
            <person name="Jiao W.-B."/>
            <person name="Folz-Donahue K."/>
            <person name="Wang N."/>
            <person name="Rubio M."/>
            <person name="Liu C."/>
            <person name="Kukat C."/>
            <person name="Ruiz D."/>
            <person name="Huettel B."/>
            <person name="Schneeberger K."/>
        </authorList>
    </citation>
    <scope>NUCLEOTIDE SEQUENCE [LARGE SCALE GENOMIC DNA]</scope>
    <source>
        <strain evidence="14">cv. Rojo Pasion</strain>
    </source>
</reference>
<dbReference type="AlphaFoldDB" id="A0A6J5Y378"/>
<dbReference type="GO" id="GO:0036444">
    <property type="term" value="P:calcium import into the mitochondrion"/>
    <property type="evidence" value="ECO:0007669"/>
    <property type="project" value="TreeGrafter"/>
</dbReference>
<feature type="region of interest" description="Disordered" evidence="10">
    <location>
        <begin position="1"/>
        <end position="21"/>
    </location>
</feature>
<evidence type="ECO:0000256" key="6">
    <source>
        <dbReference type="ARBA" id="ARBA00022837"/>
    </source>
</evidence>
<evidence type="ECO:0000256" key="4">
    <source>
        <dbReference type="ARBA" id="ARBA00022568"/>
    </source>
</evidence>
<keyword evidence="4" id="KW-0109">Calcium transport</keyword>
<evidence type="ECO:0000313" key="13">
    <source>
        <dbReference type="EMBL" id="CAB4317958.1"/>
    </source>
</evidence>
<keyword evidence="9 11" id="KW-0472">Membrane</keyword>
<evidence type="ECO:0000256" key="1">
    <source>
        <dbReference type="ARBA" id="ARBA00004141"/>
    </source>
</evidence>
<dbReference type="GO" id="GO:1990246">
    <property type="term" value="C:uniplex complex"/>
    <property type="evidence" value="ECO:0007669"/>
    <property type="project" value="TreeGrafter"/>
</dbReference>
<evidence type="ECO:0000313" key="14">
    <source>
        <dbReference type="Proteomes" id="UP000507245"/>
    </source>
</evidence>